<feature type="transmembrane region" description="Helical" evidence="1">
    <location>
        <begin position="9"/>
        <end position="32"/>
    </location>
</feature>
<feature type="transmembrane region" description="Helical" evidence="1">
    <location>
        <begin position="99"/>
        <end position="122"/>
    </location>
</feature>
<sequence>MKSNLTRDFIYIALLCLWITFLFKIAILSIGFRVSPLDILLSIPDSIENHGYIFTFAIFPFPNSPALDFMALIVIQCGVLIVFWMLLRELEYSEQWEFILKSIYWAPASVFLATFILKVLALIAGSEIGSLIGLISGVIGIYQFIVQSSAVDSDIKAE</sequence>
<evidence type="ECO:0000256" key="1">
    <source>
        <dbReference type="SAM" id="Phobius"/>
    </source>
</evidence>
<protein>
    <submittedName>
        <fullName evidence="2">Uncharacterized protein</fullName>
    </submittedName>
</protein>
<dbReference type="EMBL" id="CACSIO010000017">
    <property type="protein sequence ID" value="CAA0113433.1"/>
    <property type="molecule type" value="Genomic_DNA"/>
</dbReference>
<name>A0A5S9Q819_9GAMM</name>
<keyword evidence="1" id="KW-0472">Membrane</keyword>
<reference evidence="2 3" key="1">
    <citation type="submission" date="2019-11" db="EMBL/GenBank/DDBJ databases">
        <authorList>
            <person name="Holert J."/>
        </authorList>
    </citation>
    <scope>NUCLEOTIDE SEQUENCE [LARGE SCALE GENOMIC DNA]</scope>
    <source>
        <strain evidence="2">SB11_3</strain>
    </source>
</reference>
<accession>A0A5S9Q819</accession>
<feature type="transmembrane region" description="Helical" evidence="1">
    <location>
        <begin position="69"/>
        <end position="87"/>
    </location>
</feature>
<organism evidence="2 3">
    <name type="scientific">BD1-7 clade bacterium</name>
    <dbReference type="NCBI Taxonomy" id="2029982"/>
    <lineage>
        <taxon>Bacteria</taxon>
        <taxon>Pseudomonadati</taxon>
        <taxon>Pseudomonadota</taxon>
        <taxon>Gammaproteobacteria</taxon>
        <taxon>Cellvibrionales</taxon>
        <taxon>Spongiibacteraceae</taxon>
        <taxon>BD1-7 clade</taxon>
    </lineage>
</organism>
<dbReference type="Proteomes" id="UP000441399">
    <property type="component" value="Unassembled WGS sequence"/>
</dbReference>
<evidence type="ECO:0000313" key="3">
    <source>
        <dbReference type="Proteomes" id="UP000441399"/>
    </source>
</evidence>
<feature type="transmembrane region" description="Helical" evidence="1">
    <location>
        <begin position="128"/>
        <end position="146"/>
    </location>
</feature>
<gene>
    <name evidence="2" type="ORF">OPDIPICF_04725</name>
</gene>
<evidence type="ECO:0000313" key="2">
    <source>
        <dbReference type="EMBL" id="CAA0113433.1"/>
    </source>
</evidence>
<dbReference type="AlphaFoldDB" id="A0A5S9Q819"/>
<proteinExistence type="predicted"/>
<keyword evidence="1" id="KW-1133">Transmembrane helix</keyword>
<keyword evidence="1" id="KW-0812">Transmembrane</keyword>
<keyword evidence="3" id="KW-1185">Reference proteome</keyword>